<sequence length="549" mass="62668">MSQELAKRCIWLNRVYTPIEKTPENLSSGEAELHRRLNNLQRDLRNQLAEKHIVRIPVKFVDGGLNMQISEHVQYINQVTVHLRKHLMEMVNSIIEEHQSKTLLKPYYGIDASLFEELNQQTSFCQKAAQSSTNRERTVNDIKTYVTGTATSPLIIYGPDGCGKTTLMSRVAQCLLQWLPEAFVLLRFAGISAQSSTIEQLLNSITTQCSLLTYGHKSHCSHDVKIYEKVLLDVLAVAGVQRPIIILLDGIDQIKSVNAKTMDWLPVNLPENIKLILSVTSLNQFHDSIMKKLGNESFIKMPSLGENEAKGILLSSVMQYNHSINSKIQDCVLKSVQECTLPLYSKVLAWQTSWWADKEHNVIPKGNVVDQLDLMLDELEAILGVTQVHHALAIMTCTKHGITDSEMIDLLAFDELFQSTSTYVSWAPACLTWSRLNKHLAPFVQWTLTGGVLCIQWKDNMLRQAVVARYQKYTEWANKMLYDYYVFKEAKMSDLNHRSVMKFLLQGGNGLKDIHDRMVAVYEENSPFYFEAKYWCKQFKGAIHSYVED</sequence>
<evidence type="ECO:0000313" key="4">
    <source>
        <dbReference type="EMBL" id="KRT86348.1"/>
    </source>
</evidence>
<evidence type="ECO:0000259" key="3">
    <source>
        <dbReference type="PROSITE" id="PS50837"/>
    </source>
</evidence>
<dbReference type="SUPFAM" id="SSF52540">
    <property type="entry name" value="P-loop containing nucleoside triphosphate hydrolases"/>
    <property type="match status" value="1"/>
</dbReference>
<keyword evidence="1" id="KW-0853">WD repeat</keyword>
<dbReference type="PANTHER" id="PTHR19871:SF37">
    <property type="entry name" value="GH25853P"/>
    <property type="match status" value="1"/>
</dbReference>
<comment type="caution">
    <text evidence="4">The sequence shown here is derived from an EMBL/GenBank/DDBJ whole genome shotgun (WGS) entry which is preliminary data.</text>
</comment>
<keyword evidence="5" id="KW-1185">Reference proteome</keyword>
<dbReference type="Pfam" id="PF01637">
    <property type="entry name" value="ATPase_2"/>
    <property type="match status" value="1"/>
</dbReference>
<keyword evidence="2" id="KW-0677">Repeat</keyword>
<dbReference type="InterPro" id="IPR052752">
    <property type="entry name" value="NACHT-WD_repeat"/>
</dbReference>
<organism evidence="4 5">
    <name type="scientific">Oryctes borbonicus</name>
    <dbReference type="NCBI Taxonomy" id="1629725"/>
    <lineage>
        <taxon>Eukaryota</taxon>
        <taxon>Metazoa</taxon>
        <taxon>Ecdysozoa</taxon>
        <taxon>Arthropoda</taxon>
        <taxon>Hexapoda</taxon>
        <taxon>Insecta</taxon>
        <taxon>Pterygota</taxon>
        <taxon>Neoptera</taxon>
        <taxon>Endopterygota</taxon>
        <taxon>Coleoptera</taxon>
        <taxon>Polyphaga</taxon>
        <taxon>Scarabaeiformia</taxon>
        <taxon>Scarabaeidae</taxon>
        <taxon>Dynastinae</taxon>
        <taxon>Oryctes</taxon>
    </lineage>
</organism>
<dbReference type="InterPro" id="IPR007111">
    <property type="entry name" value="NACHT_NTPase"/>
</dbReference>
<dbReference type="Gene3D" id="3.40.50.300">
    <property type="entry name" value="P-loop containing nucleotide triphosphate hydrolases"/>
    <property type="match status" value="1"/>
</dbReference>
<feature type="non-terminal residue" evidence="4">
    <location>
        <position position="549"/>
    </location>
</feature>
<reference evidence="4 5" key="1">
    <citation type="submission" date="2015-09" db="EMBL/GenBank/DDBJ databases">
        <title>Draft genome of the scarab beetle Oryctes borbonicus.</title>
        <authorList>
            <person name="Meyer J.M."/>
            <person name="Markov G.V."/>
            <person name="Baskaran P."/>
            <person name="Herrmann M."/>
            <person name="Sommer R.J."/>
            <person name="Roedelsperger C."/>
        </authorList>
    </citation>
    <scope>NUCLEOTIDE SEQUENCE [LARGE SCALE GENOMIC DNA]</scope>
    <source>
        <strain evidence="4">OB123</strain>
        <tissue evidence="4">Whole animal</tissue>
    </source>
</reference>
<dbReference type="InterPro" id="IPR057588">
    <property type="entry name" value="NWD1/2-like_WH"/>
</dbReference>
<dbReference type="GO" id="GO:0005524">
    <property type="term" value="F:ATP binding"/>
    <property type="evidence" value="ECO:0007669"/>
    <property type="project" value="InterPro"/>
</dbReference>
<evidence type="ECO:0000256" key="1">
    <source>
        <dbReference type="ARBA" id="ARBA00022574"/>
    </source>
</evidence>
<name>A0A0T6BG80_9SCAR</name>
<gene>
    <name evidence="4" type="ORF">AMK59_648</name>
</gene>
<dbReference type="Pfam" id="PF25469">
    <property type="entry name" value="WHD_NWD1"/>
    <property type="match status" value="1"/>
</dbReference>
<evidence type="ECO:0000256" key="2">
    <source>
        <dbReference type="ARBA" id="ARBA00022737"/>
    </source>
</evidence>
<dbReference type="OrthoDB" id="2325716at2759"/>
<dbReference type="Proteomes" id="UP000051574">
    <property type="component" value="Unassembled WGS sequence"/>
</dbReference>
<dbReference type="PROSITE" id="PS50837">
    <property type="entry name" value="NACHT"/>
    <property type="match status" value="1"/>
</dbReference>
<evidence type="ECO:0000313" key="5">
    <source>
        <dbReference type="Proteomes" id="UP000051574"/>
    </source>
</evidence>
<proteinExistence type="predicted"/>
<accession>A0A0T6BG80</accession>
<dbReference type="InterPro" id="IPR027417">
    <property type="entry name" value="P-loop_NTPase"/>
</dbReference>
<dbReference type="EMBL" id="LJIG01000592">
    <property type="protein sequence ID" value="KRT86348.1"/>
    <property type="molecule type" value="Genomic_DNA"/>
</dbReference>
<dbReference type="AlphaFoldDB" id="A0A0T6BG80"/>
<protein>
    <submittedName>
        <fullName evidence="4">AAA protein</fullName>
    </submittedName>
</protein>
<dbReference type="PANTHER" id="PTHR19871">
    <property type="entry name" value="BETA TRANSDUCIN-RELATED PROTEIN"/>
    <property type="match status" value="1"/>
</dbReference>
<feature type="domain" description="NACHT" evidence="3">
    <location>
        <begin position="152"/>
        <end position="281"/>
    </location>
</feature>
<dbReference type="InterPro" id="IPR011579">
    <property type="entry name" value="ATPase_dom"/>
</dbReference>